<dbReference type="PROSITE" id="PS51257">
    <property type="entry name" value="PROKAR_LIPOPROTEIN"/>
    <property type="match status" value="1"/>
</dbReference>
<dbReference type="Gene3D" id="2.40.50.100">
    <property type="match status" value="1"/>
</dbReference>
<dbReference type="SUPFAM" id="SSF111369">
    <property type="entry name" value="HlyD-like secretion proteins"/>
    <property type="match status" value="2"/>
</dbReference>
<evidence type="ECO:0000313" key="5">
    <source>
        <dbReference type="EMBL" id="SFN32752.1"/>
    </source>
</evidence>
<dbReference type="PANTHER" id="PTHR32347:SF23">
    <property type="entry name" value="BLL5650 PROTEIN"/>
    <property type="match status" value="1"/>
</dbReference>
<dbReference type="RefSeq" id="WP_091192721.1">
    <property type="nucleotide sequence ID" value="NZ_FOVE01000007.1"/>
</dbReference>
<protein>
    <submittedName>
        <fullName evidence="5">HlyD family secretion protein</fullName>
    </submittedName>
</protein>
<keyword evidence="6" id="KW-1185">Reference proteome</keyword>
<evidence type="ECO:0000256" key="3">
    <source>
        <dbReference type="SAM" id="Coils"/>
    </source>
</evidence>
<reference evidence="6" key="1">
    <citation type="submission" date="2016-10" db="EMBL/GenBank/DDBJ databases">
        <authorList>
            <person name="Varghese N."/>
            <person name="Submissions S."/>
        </authorList>
    </citation>
    <scope>NUCLEOTIDE SEQUENCE [LARGE SCALE GENOMIC DNA]</scope>
    <source>
        <strain evidence="6">DSM 6150</strain>
    </source>
</reference>
<comment type="subcellular location">
    <subcellularLocation>
        <location evidence="1">Cell envelope</location>
    </subcellularLocation>
</comment>
<dbReference type="Gene3D" id="1.10.287.470">
    <property type="entry name" value="Helix hairpin bin"/>
    <property type="match status" value="2"/>
</dbReference>
<feature type="coiled-coil region" evidence="3">
    <location>
        <begin position="99"/>
        <end position="157"/>
    </location>
</feature>
<evidence type="ECO:0000259" key="4">
    <source>
        <dbReference type="Pfam" id="PF25876"/>
    </source>
</evidence>
<dbReference type="InterPro" id="IPR058624">
    <property type="entry name" value="MdtA-like_HH"/>
</dbReference>
<dbReference type="AlphaFoldDB" id="A0A1I4Y3V2"/>
<proteinExistence type="predicted"/>
<gene>
    <name evidence="5" type="ORF">SAMN05660284_01204</name>
</gene>
<dbReference type="PANTHER" id="PTHR32347">
    <property type="entry name" value="EFFLUX SYSTEM COMPONENT YKNX-RELATED"/>
    <property type="match status" value="1"/>
</dbReference>
<feature type="domain" description="Multidrug resistance protein MdtA-like alpha-helical hairpin" evidence="4">
    <location>
        <begin position="100"/>
        <end position="163"/>
    </location>
</feature>
<keyword evidence="2 3" id="KW-0175">Coiled coil</keyword>
<evidence type="ECO:0000313" key="6">
    <source>
        <dbReference type="Proteomes" id="UP000242869"/>
    </source>
</evidence>
<dbReference type="STRING" id="83765.SAMN05660284_01204"/>
<dbReference type="InterPro" id="IPR050465">
    <property type="entry name" value="UPF0194_transport"/>
</dbReference>
<dbReference type="GO" id="GO:0030313">
    <property type="term" value="C:cell envelope"/>
    <property type="evidence" value="ECO:0007669"/>
    <property type="project" value="UniProtKB-SubCell"/>
</dbReference>
<evidence type="ECO:0000256" key="2">
    <source>
        <dbReference type="ARBA" id="ARBA00023054"/>
    </source>
</evidence>
<dbReference type="OrthoDB" id="8558741at2"/>
<dbReference type="EMBL" id="FOVE01000007">
    <property type="protein sequence ID" value="SFN32752.1"/>
    <property type="molecule type" value="Genomic_DNA"/>
</dbReference>
<dbReference type="Proteomes" id="UP000242869">
    <property type="component" value="Unassembled WGS sequence"/>
</dbReference>
<name>A0A1I4Y3V2_9NEIS</name>
<evidence type="ECO:0000256" key="1">
    <source>
        <dbReference type="ARBA" id="ARBA00004196"/>
    </source>
</evidence>
<sequence length="315" mass="33918">MRRLVILLGCCAMLVSCQQDKPGALPGYAEAEYTRIAAPIAGRLVQLAVEKGADIQKDAPLFVLEADSEKAALDEAQARLLRSTAQAADLAKGKRREEIAVLEAQLSAAQSSLALAQSDFKRQTELARAGFTSGANLEALQTRVRAEEAKVREMAAQLKVARLAARDDTRVAAAADISAAKAQIAQNRWRLEQKTVLSPAAARVDDTLYRVGEWVPAGAPVVSLLTPSAIKLRFFVPQDRLSQFPVGQKLAVGCDGCKPFGARVSYVAKSAEFTPPVIYSRENRAKLVFMVEAKPDNEQGLAPGQPVDIRLDGQP</sequence>
<organism evidence="5 6">
    <name type="scientific">Formivibrio citricus</name>
    <dbReference type="NCBI Taxonomy" id="83765"/>
    <lineage>
        <taxon>Bacteria</taxon>
        <taxon>Pseudomonadati</taxon>
        <taxon>Pseudomonadota</taxon>
        <taxon>Betaproteobacteria</taxon>
        <taxon>Neisseriales</taxon>
        <taxon>Chitinibacteraceae</taxon>
        <taxon>Formivibrio</taxon>
    </lineage>
</organism>
<accession>A0A1I4Y3V2</accession>
<dbReference type="Gene3D" id="2.40.30.170">
    <property type="match status" value="1"/>
</dbReference>
<dbReference type="Pfam" id="PF25876">
    <property type="entry name" value="HH_MFP_RND"/>
    <property type="match status" value="1"/>
</dbReference>